<feature type="region of interest" description="Disordered" evidence="1">
    <location>
        <begin position="1"/>
        <end position="21"/>
    </location>
</feature>
<evidence type="ECO:0000313" key="3">
    <source>
        <dbReference type="Proteomes" id="UP000268535"/>
    </source>
</evidence>
<dbReference type="Proteomes" id="UP000268535">
    <property type="component" value="Unassembled WGS sequence"/>
</dbReference>
<proteinExistence type="predicted"/>
<gene>
    <name evidence="2" type="ORF">CAUPRSCDRAFT_13087</name>
</gene>
<protein>
    <submittedName>
        <fullName evidence="2">Uncharacterized protein</fullName>
    </submittedName>
</protein>
<dbReference type="EMBL" id="ML012640">
    <property type="protein sequence ID" value="RKO95187.1"/>
    <property type="molecule type" value="Genomic_DNA"/>
</dbReference>
<feature type="non-terminal residue" evidence="2">
    <location>
        <position position="191"/>
    </location>
</feature>
<feature type="compositionally biased region" description="Acidic residues" evidence="1">
    <location>
        <begin position="131"/>
        <end position="144"/>
    </location>
</feature>
<dbReference type="AlphaFoldDB" id="A0A4V1ISY6"/>
<evidence type="ECO:0000256" key="1">
    <source>
        <dbReference type="SAM" id="MobiDB-lite"/>
    </source>
</evidence>
<evidence type="ECO:0000313" key="2">
    <source>
        <dbReference type="EMBL" id="RKO95187.1"/>
    </source>
</evidence>
<accession>A0A4V1ISY6</accession>
<reference evidence="3" key="1">
    <citation type="journal article" date="2018" name="Nat. Microbiol.">
        <title>Leveraging single-cell genomics to expand the fungal tree of life.</title>
        <authorList>
            <person name="Ahrendt S.R."/>
            <person name="Quandt C.A."/>
            <person name="Ciobanu D."/>
            <person name="Clum A."/>
            <person name="Salamov A."/>
            <person name="Andreopoulos B."/>
            <person name="Cheng J.F."/>
            <person name="Woyke T."/>
            <person name="Pelin A."/>
            <person name="Henrissat B."/>
            <person name="Reynolds N.K."/>
            <person name="Benny G.L."/>
            <person name="Smith M.E."/>
            <person name="James T.Y."/>
            <person name="Grigoriev I.V."/>
        </authorList>
    </citation>
    <scope>NUCLEOTIDE SEQUENCE [LARGE SCALE GENOMIC DNA]</scope>
    <source>
        <strain evidence="3">ATCC 52028</strain>
    </source>
</reference>
<feature type="region of interest" description="Disordered" evidence="1">
    <location>
        <begin position="105"/>
        <end position="144"/>
    </location>
</feature>
<organism evidence="2 3">
    <name type="scientific">Caulochytrium protostelioides</name>
    <dbReference type="NCBI Taxonomy" id="1555241"/>
    <lineage>
        <taxon>Eukaryota</taxon>
        <taxon>Fungi</taxon>
        <taxon>Fungi incertae sedis</taxon>
        <taxon>Chytridiomycota</taxon>
        <taxon>Chytridiomycota incertae sedis</taxon>
        <taxon>Chytridiomycetes</taxon>
        <taxon>Caulochytriales</taxon>
        <taxon>Caulochytriaceae</taxon>
        <taxon>Caulochytrium</taxon>
    </lineage>
</organism>
<name>A0A4V1ISY6_9FUNG</name>
<sequence>MPAVKKGSLGSRKRPTPMAHVPKAVLRAEAGKRGNPVQKARRDYLRQAEARTNQRVLSIAAEQQAELENELKGDAGEDDDENAMDADGSHAEQLAAAAAAAAADDEAKMTAAATVPLKSSASTRAAAHGGDEDEDEDDDDDEDAQFINQAEYEEMDFAQEVAQALDPAEEAIMAKFMTKEPKKQINLANLI</sequence>
<feature type="region of interest" description="Disordered" evidence="1">
    <location>
        <begin position="49"/>
        <end position="92"/>
    </location>
</feature>